<reference evidence="1" key="1">
    <citation type="submission" date="2014-11" db="EMBL/GenBank/DDBJ databases">
        <authorList>
            <person name="Amaro Gonzalez C."/>
        </authorList>
    </citation>
    <scope>NUCLEOTIDE SEQUENCE</scope>
</reference>
<proteinExistence type="predicted"/>
<dbReference type="EMBL" id="GBXM01006094">
    <property type="protein sequence ID" value="JAI02484.1"/>
    <property type="molecule type" value="Transcribed_RNA"/>
</dbReference>
<evidence type="ECO:0000313" key="1">
    <source>
        <dbReference type="EMBL" id="JAI02484.1"/>
    </source>
</evidence>
<name>A0A0E9XLB4_ANGAN</name>
<organism evidence="1">
    <name type="scientific">Anguilla anguilla</name>
    <name type="common">European freshwater eel</name>
    <name type="synonym">Muraena anguilla</name>
    <dbReference type="NCBI Taxonomy" id="7936"/>
    <lineage>
        <taxon>Eukaryota</taxon>
        <taxon>Metazoa</taxon>
        <taxon>Chordata</taxon>
        <taxon>Craniata</taxon>
        <taxon>Vertebrata</taxon>
        <taxon>Euteleostomi</taxon>
        <taxon>Actinopterygii</taxon>
        <taxon>Neopterygii</taxon>
        <taxon>Teleostei</taxon>
        <taxon>Anguilliformes</taxon>
        <taxon>Anguillidae</taxon>
        <taxon>Anguilla</taxon>
    </lineage>
</organism>
<dbReference type="AlphaFoldDB" id="A0A0E9XLB4"/>
<protein>
    <submittedName>
        <fullName evidence="1">Uncharacterized protein</fullName>
    </submittedName>
</protein>
<sequence length="49" mass="5558">MENQDKDTKHLGQAVRELPHLAHQNSIASASMPTCKYQKCLTLQVNMTF</sequence>
<accession>A0A0E9XLB4</accession>
<reference evidence="1" key="2">
    <citation type="journal article" date="2015" name="Fish Shellfish Immunol.">
        <title>Early steps in the European eel (Anguilla anguilla)-Vibrio vulnificus interaction in the gills: Role of the RtxA13 toxin.</title>
        <authorList>
            <person name="Callol A."/>
            <person name="Pajuelo D."/>
            <person name="Ebbesson L."/>
            <person name="Teles M."/>
            <person name="MacKenzie S."/>
            <person name="Amaro C."/>
        </authorList>
    </citation>
    <scope>NUCLEOTIDE SEQUENCE</scope>
</reference>